<evidence type="ECO:0000259" key="1">
    <source>
        <dbReference type="Pfam" id="PF06985"/>
    </source>
</evidence>
<dbReference type="OMA" id="YAEAQIC"/>
<dbReference type="PANTHER" id="PTHR10622:SF10">
    <property type="entry name" value="HET DOMAIN-CONTAINING PROTEIN"/>
    <property type="match status" value="1"/>
</dbReference>
<feature type="domain" description="Heterokaryon incompatibility" evidence="1">
    <location>
        <begin position="24"/>
        <end position="114"/>
    </location>
</feature>
<sequence>MWLLSTDKVELRYFHSPADVPSGYAILSHVWQSHEQSFQHVQELQRSGRGYEVGSKIRGCVEAAKQFGHAWVWVDTCCINKTNSSELEEAINSMFRWYAEAGVCLAYLQDVSDDCDVEAPQSDFRKSRWFLRGWTLQELIAPRQLVFMSKDWKCLGTKASLANLVEEITGIDAEVLTFSKYLGHVSVGRRMSWASSRVTSKVEDEAYSLMGLFDVNMPTIYGEGKNAFRRLQEEIMKRSPDHTLFAWGNLMPEIAETWTSQTHRHKKDVASSLLASSPADFLALPTTEHSHLTQISVDSMKELVRDHIDIMDTDYSVGTPL</sequence>
<name>A0A060SWW3_PYCCI</name>
<dbReference type="AlphaFoldDB" id="A0A060SWW3"/>
<dbReference type="EMBL" id="CCBP010000435">
    <property type="protein sequence ID" value="CDO77013.1"/>
    <property type="molecule type" value="Genomic_DNA"/>
</dbReference>
<evidence type="ECO:0000259" key="2">
    <source>
        <dbReference type="Pfam" id="PF26640"/>
    </source>
</evidence>
<dbReference type="InterPro" id="IPR058525">
    <property type="entry name" value="DUF8212"/>
</dbReference>
<evidence type="ECO:0000313" key="4">
    <source>
        <dbReference type="Proteomes" id="UP000029665"/>
    </source>
</evidence>
<dbReference type="STRING" id="5643.A0A060SWW3"/>
<organism evidence="3 4">
    <name type="scientific">Pycnoporus cinnabarinus</name>
    <name type="common">Cinnabar-red polypore</name>
    <name type="synonym">Trametes cinnabarina</name>
    <dbReference type="NCBI Taxonomy" id="5643"/>
    <lineage>
        <taxon>Eukaryota</taxon>
        <taxon>Fungi</taxon>
        <taxon>Dikarya</taxon>
        <taxon>Basidiomycota</taxon>
        <taxon>Agaricomycotina</taxon>
        <taxon>Agaricomycetes</taxon>
        <taxon>Polyporales</taxon>
        <taxon>Polyporaceae</taxon>
        <taxon>Trametes</taxon>
    </lineage>
</organism>
<dbReference type="Proteomes" id="UP000029665">
    <property type="component" value="Unassembled WGS sequence"/>
</dbReference>
<feature type="domain" description="DUF8212" evidence="2">
    <location>
        <begin position="226"/>
        <end position="289"/>
    </location>
</feature>
<protein>
    <submittedName>
        <fullName evidence="3">Uncharacterized protein</fullName>
    </submittedName>
</protein>
<dbReference type="Pfam" id="PF26640">
    <property type="entry name" value="DUF8212"/>
    <property type="match status" value="1"/>
</dbReference>
<accession>A0A060SWW3</accession>
<reference evidence="3" key="1">
    <citation type="submission" date="2014-01" db="EMBL/GenBank/DDBJ databases">
        <title>The genome of the white-rot fungus Pycnoporus cinnabarinus: a basidiomycete model with a versatile arsenal for lignocellulosic biomass breakdown.</title>
        <authorList>
            <person name="Levasseur A."/>
            <person name="Lomascolo A."/>
            <person name="Ruiz-Duenas F.J."/>
            <person name="Uzan E."/>
            <person name="Piumi F."/>
            <person name="Kues U."/>
            <person name="Ram A.F.J."/>
            <person name="Murat C."/>
            <person name="Haon M."/>
            <person name="Benoit I."/>
            <person name="Arfi Y."/>
            <person name="Chevret D."/>
            <person name="Drula E."/>
            <person name="Kwon M.J."/>
            <person name="Gouret P."/>
            <person name="Lesage-Meessen L."/>
            <person name="Lombard V."/>
            <person name="Mariette J."/>
            <person name="Noirot C."/>
            <person name="Park J."/>
            <person name="Patyshakuliyeva A."/>
            <person name="Wieneger R.A.B."/>
            <person name="Wosten H.A.B."/>
            <person name="Martin F."/>
            <person name="Coutinho P.M."/>
            <person name="de Vries R."/>
            <person name="Martinez A.T."/>
            <person name="Klopp C."/>
            <person name="Pontarotti P."/>
            <person name="Henrissat B."/>
            <person name="Record E."/>
        </authorList>
    </citation>
    <scope>NUCLEOTIDE SEQUENCE [LARGE SCALE GENOMIC DNA]</scope>
    <source>
        <strain evidence="3">BRFM137</strain>
    </source>
</reference>
<dbReference type="PANTHER" id="PTHR10622">
    <property type="entry name" value="HET DOMAIN-CONTAINING PROTEIN"/>
    <property type="match status" value="1"/>
</dbReference>
<evidence type="ECO:0000313" key="3">
    <source>
        <dbReference type="EMBL" id="CDO77013.1"/>
    </source>
</evidence>
<keyword evidence="4" id="KW-1185">Reference proteome</keyword>
<dbReference type="HOGENOM" id="CLU_000288_138_0_1"/>
<comment type="caution">
    <text evidence="3">The sequence shown here is derived from an EMBL/GenBank/DDBJ whole genome shotgun (WGS) entry which is preliminary data.</text>
</comment>
<dbReference type="OrthoDB" id="2749026at2759"/>
<gene>
    <name evidence="3" type="ORF">BN946_scf184298.g40</name>
</gene>
<dbReference type="InterPro" id="IPR010730">
    <property type="entry name" value="HET"/>
</dbReference>
<proteinExistence type="predicted"/>
<dbReference type="Pfam" id="PF06985">
    <property type="entry name" value="HET"/>
    <property type="match status" value="1"/>
</dbReference>